<dbReference type="Gene3D" id="1.10.10.10">
    <property type="entry name" value="Winged helix-like DNA-binding domain superfamily/Winged helix DNA-binding domain"/>
    <property type="match status" value="1"/>
</dbReference>
<dbReference type="GO" id="GO:0005829">
    <property type="term" value="C:cytosol"/>
    <property type="evidence" value="ECO:0007669"/>
    <property type="project" value="TreeGrafter"/>
</dbReference>
<sequence>MSELHPLLEMHFPTLAGVDDAEGRAILSEAMLLEVPPGQSVFRVGDPCQNFLMVAAGQVKVIGRGSSGREILLYRIDQGGTCVLTTACLMGHDAYPAEGITETTVQAFAIPRQRFEQALAGSEGLRRFVFASYGERLSDLIRLVQQLAFERIDLRLARYLIENCRERIELQVTHQQLAIELGSAREVVSRQLKSFERQGWISLGRGTIRVEHLAGLETLLDCQG</sequence>
<evidence type="ECO:0000313" key="6">
    <source>
        <dbReference type="EMBL" id="RDE18743.1"/>
    </source>
</evidence>
<dbReference type="CDD" id="cd00092">
    <property type="entry name" value="HTH_CRP"/>
    <property type="match status" value="1"/>
</dbReference>
<evidence type="ECO:0000259" key="5">
    <source>
        <dbReference type="PROSITE" id="PS51063"/>
    </source>
</evidence>
<dbReference type="Pfam" id="PF13545">
    <property type="entry name" value="HTH_Crp_2"/>
    <property type="match status" value="1"/>
</dbReference>
<dbReference type="InterPro" id="IPR050397">
    <property type="entry name" value="Env_Response_Regulators"/>
</dbReference>
<dbReference type="InterPro" id="IPR036390">
    <property type="entry name" value="WH_DNA-bd_sf"/>
</dbReference>
<dbReference type="InterPro" id="IPR014710">
    <property type="entry name" value="RmlC-like_jellyroll"/>
</dbReference>
<comment type="caution">
    <text evidence="6">The sequence shown here is derived from an EMBL/GenBank/DDBJ whole genome shotgun (WGS) entry which is preliminary data.</text>
</comment>
<keyword evidence="7" id="KW-1185">Reference proteome</keyword>
<dbReference type="InterPro" id="IPR018490">
    <property type="entry name" value="cNMP-bd_dom_sf"/>
</dbReference>
<dbReference type="Gene3D" id="2.60.120.10">
    <property type="entry name" value="Jelly Rolls"/>
    <property type="match status" value="1"/>
</dbReference>
<dbReference type="PANTHER" id="PTHR24567:SF74">
    <property type="entry name" value="HTH-TYPE TRANSCRIPTIONAL REGULATOR ARCR"/>
    <property type="match status" value="1"/>
</dbReference>
<accession>A0A369WBQ6</accession>
<keyword evidence="1" id="KW-0805">Transcription regulation</keyword>
<dbReference type="SMART" id="SM00419">
    <property type="entry name" value="HTH_CRP"/>
    <property type="match status" value="1"/>
</dbReference>
<feature type="domain" description="HTH crp-type" evidence="5">
    <location>
        <begin position="150"/>
        <end position="214"/>
    </location>
</feature>
<organism evidence="6 7">
    <name type="scientific">Motiliproteus coralliicola</name>
    <dbReference type="NCBI Taxonomy" id="2283196"/>
    <lineage>
        <taxon>Bacteria</taxon>
        <taxon>Pseudomonadati</taxon>
        <taxon>Pseudomonadota</taxon>
        <taxon>Gammaproteobacteria</taxon>
        <taxon>Oceanospirillales</taxon>
        <taxon>Oceanospirillaceae</taxon>
        <taxon>Motiliproteus</taxon>
    </lineage>
</organism>
<evidence type="ECO:0000256" key="1">
    <source>
        <dbReference type="ARBA" id="ARBA00023015"/>
    </source>
</evidence>
<dbReference type="Proteomes" id="UP000253769">
    <property type="component" value="Unassembled WGS sequence"/>
</dbReference>
<dbReference type="OrthoDB" id="9776746at2"/>
<dbReference type="CDD" id="cd00038">
    <property type="entry name" value="CAP_ED"/>
    <property type="match status" value="1"/>
</dbReference>
<dbReference type="InterPro" id="IPR036388">
    <property type="entry name" value="WH-like_DNA-bd_sf"/>
</dbReference>
<dbReference type="InterPro" id="IPR012318">
    <property type="entry name" value="HTH_CRP"/>
</dbReference>
<feature type="domain" description="Cyclic nucleotide-binding" evidence="4">
    <location>
        <begin position="14"/>
        <end position="136"/>
    </location>
</feature>
<dbReference type="SUPFAM" id="SSF51206">
    <property type="entry name" value="cAMP-binding domain-like"/>
    <property type="match status" value="1"/>
</dbReference>
<dbReference type="PROSITE" id="PS51063">
    <property type="entry name" value="HTH_CRP_2"/>
    <property type="match status" value="1"/>
</dbReference>
<dbReference type="SMART" id="SM00100">
    <property type="entry name" value="cNMP"/>
    <property type="match status" value="1"/>
</dbReference>
<dbReference type="GO" id="GO:0003677">
    <property type="term" value="F:DNA binding"/>
    <property type="evidence" value="ECO:0007669"/>
    <property type="project" value="UniProtKB-KW"/>
</dbReference>
<dbReference type="GO" id="GO:0003700">
    <property type="term" value="F:DNA-binding transcription factor activity"/>
    <property type="evidence" value="ECO:0007669"/>
    <property type="project" value="TreeGrafter"/>
</dbReference>
<evidence type="ECO:0000259" key="4">
    <source>
        <dbReference type="PROSITE" id="PS50042"/>
    </source>
</evidence>
<dbReference type="RefSeq" id="WP_114696358.1">
    <property type="nucleotide sequence ID" value="NZ_QQOH01000004.1"/>
</dbReference>
<name>A0A369WBQ6_9GAMM</name>
<keyword evidence="2" id="KW-0238">DNA-binding</keyword>
<gene>
    <name evidence="6" type="ORF">DV711_14045</name>
</gene>
<proteinExistence type="predicted"/>
<dbReference type="PROSITE" id="PS50042">
    <property type="entry name" value="CNMP_BINDING_3"/>
    <property type="match status" value="1"/>
</dbReference>
<evidence type="ECO:0000313" key="7">
    <source>
        <dbReference type="Proteomes" id="UP000253769"/>
    </source>
</evidence>
<evidence type="ECO:0000256" key="3">
    <source>
        <dbReference type="ARBA" id="ARBA00023163"/>
    </source>
</evidence>
<reference evidence="6 7" key="1">
    <citation type="submission" date="2018-07" db="EMBL/GenBank/DDBJ databases">
        <title>Motiliproteus coralliicola sp. nov., a bacterium isolated from Coral.</title>
        <authorList>
            <person name="Wang G."/>
        </authorList>
    </citation>
    <scope>NUCLEOTIDE SEQUENCE [LARGE SCALE GENOMIC DNA]</scope>
    <source>
        <strain evidence="6 7">C34</strain>
    </source>
</reference>
<keyword evidence="3" id="KW-0804">Transcription</keyword>
<dbReference type="InterPro" id="IPR000595">
    <property type="entry name" value="cNMP-bd_dom"/>
</dbReference>
<dbReference type="AlphaFoldDB" id="A0A369WBQ6"/>
<dbReference type="SUPFAM" id="SSF46785">
    <property type="entry name" value="Winged helix' DNA-binding domain"/>
    <property type="match status" value="1"/>
</dbReference>
<evidence type="ECO:0000256" key="2">
    <source>
        <dbReference type="ARBA" id="ARBA00023125"/>
    </source>
</evidence>
<dbReference type="Pfam" id="PF00027">
    <property type="entry name" value="cNMP_binding"/>
    <property type="match status" value="1"/>
</dbReference>
<protein>
    <submittedName>
        <fullName evidence="6">Crp/Fnr family transcriptional regulator</fullName>
    </submittedName>
</protein>
<dbReference type="EMBL" id="QQOH01000004">
    <property type="protein sequence ID" value="RDE18743.1"/>
    <property type="molecule type" value="Genomic_DNA"/>
</dbReference>
<dbReference type="PANTHER" id="PTHR24567">
    <property type="entry name" value="CRP FAMILY TRANSCRIPTIONAL REGULATORY PROTEIN"/>
    <property type="match status" value="1"/>
</dbReference>